<name>A0ABP8ZR47_9ACTN</name>
<evidence type="ECO:0008006" key="4">
    <source>
        <dbReference type="Google" id="ProtNLM"/>
    </source>
</evidence>
<proteinExistence type="predicted"/>
<feature type="region of interest" description="Disordered" evidence="1">
    <location>
        <begin position="199"/>
        <end position="218"/>
    </location>
</feature>
<gene>
    <name evidence="2" type="ORF">GCM10023329_06470</name>
</gene>
<dbReference type="Proteomes" id="UP001501147">
    <property type="component" value="Unassembled WGS sequence"/>
</dbReference>
<accession>A0ABP8ZR47</accession>
<keyword evidence="3" id="KW-1185">Reference proteome</keyword>
<feature type="compositionally biased region" description="Pro residues" evidence="1">
    <location>
        <begin position="203"/>
        <end position="213"/>
    </location>
</feature>
<reference evidence="3" key="1">
    <citation type="journal article" date="2019" name="Int. J. Syst. Evol. Microbiol.">
        <title>The Global Catalogue of Microorganisms (GCM) 10K type strain sequencing project: providing services to taxonomists for standard genome sequencing and annotation.</title>
        <authorList>
            <consortium name="The Broad Institute Genomics Platform"/>
            <consortium name="The Broad Institute Genome Sequencing Center for Infectious Disease"/>
            <person name="Wu L."/>
            <person name="Ma J."/>
        </authorList>
    </citation>
    <scope>NUCLEOTIDE SEQUENCE [LARGE SCALE GENOMIC DNA]</scope>
    <source>
        <strain evidence="3">JCM 18324</strain>
    </source>
</reference>
<organism evidence="2 3">
    <name type="scientific">Streptomyces sanyensis</name>
    <dbReference type="NCBI Taxonomy" id="568869"/>
    <lineage>
        <taxon>Bacteria</taxon>
        <taxon>Bacillati</taxon>
        <taxon>Actinomycetota</taxon>
        <taxon>Actinomycetes</taxon>
        <taxon>Kitasatosporales</taxon>
        <taxon>Streptomycetaceae</taxon>
        <taxon>Streptomyces</taxon>
    </lineage>
</organism>
<comment type="caution">
    <text evidence="2">The sequence shown here is derived from an EMBL/GenBank/DDBJ whole genome shotgun (WGS) entry which is preliminary data.</text>
</comment>
<evidence type="ECO:0000256" key="1">
    <source>
        <dbReference type="SAM" id="MobiDB-lite"/>
    </source>
</evidence>
<protein>
    <recommendedName>
        <fullName evidence="4">Helicase XPB/Ssl2 N-terminal domain-containing protein</fullName>
    </recommendedName>
</protein>
<dbReference type="RefSeq" id="WP_345609127.1">
    <property type="nucleotide sequence ID" value="NZ_BAABJV010000001.1"/>
</dbReference>
<sequence>MTRTTGLNTGLDDFLAWAAAREGAPALPERPADAVLCLLALRGADRRAGVPEPTPELVARVLGEDLPGLLWATAPETDAVPQVLYALADRVHQAGRLNAKRHLRLLEAVDAAVPAFRQAMADPARLTWHRWYASLLRADGVDPDDPSAVTAWLGGYAAAPHEGRPALPGTLRRAAVSGRTFAARARLAELLLAAFSRDTRPDPQGPLLPPPPLSDARPDEALGAALETLADTLTDRWTAAGLSAAFAGRHADLAPGPEVLPHLQLADRLRDDHLDYYGAGDAPLPPPVRAAAPEEVRALLHAAPLPDAVAAGVPGTTAGALPGAAPRRTPAAFAETEIEAIAERCGFPGALAVWQGGTPQELTELAADLLAAVAERLPAVTADGPVPDGEAGADTGEDWSLDPAHLLYSLYERGGTPDSVARRVAEAAGAQVAVEAEEQPVPVPASAADDGAYALPPLAELADLLGRPEVTEAQRARLAAPAHALATVVDALGATGCLFRRGDAYGLTPLGGTVLRHVLLSGGVAAPDAAEAAAWDARTTTAAARRWPPAVAASALAAGAEHRGGADAEWAPLLAALAGERDAGHRGPALLGAVAALDHAGVPNGVLRPALTDPVLGAHALRVLRARGEDADAAAVPLESRALLLAEELEERRLADRHTAAAEPGGVEGGGQAPRRLLGAFDAAAADWPRGGAALVAGLARAAPGSVGGVLSALRGHHPDTAVADAAAHELKELGRRRGHRP</sequence>
<evidence type="ECO:0000313" key="2">
    <source>
        <dbReference type="EMBL" id="GAA4763519.1"/>
    </source>
</evidence>
<evidence type="ECO:0000313" key="3">
    <source>
        <dbReference type="Proteomes" id="UP001501147"/>
    </source>
</evidence>
<dbReference type="EMBL" id="BAABJV010000001">
    <property type="protein sequence ID" value="GAA4763519.1"/>
    <property type="molecule type" value="Genomic_DNA"/>
</dbReference>